<dbReference type="SMART" id="SM00918">
    <property type="entry name" value="Lig_chan-Glu_bd"/>
    <property type="match status" value="1"/>
</dbReference>
<evidence type="ECO:0000259" key="17">
    <source>
        <dbReference type="SMART" id="SM00918"/>
    </source>
</evidence>
<dbReference type="PRINTS" id="PR00177">
    <property type="entry name" value="NMDARECEPTOR"/>
</dbReference>
<dbReference type="GO" id="GO:0038023">
    <property type="term" value="F:signaling receptor activity"/>
    <property type="evidence" value="ECO:0007669"/>
    <property type="project" value="InterPro"/>
</dbReference>
<evidence type="ECO:0000256" key="4">
    <source>
        <dbReference type="ARBA" id="ARBA00022692"/>
    </source>
</evidence>
<protein>
    <submittedName>
        <fullName evidence="19">Glutamate receptor 2-like</fullName>
    </submittedName>
</protein>
<evidence type="ECO:0000256" key="15">
    <source>
        <dbReference type="SAM" id="SignalP"/>
    </source>
</evidence>
<feature type="transmembrane region" description="Helical" evidence="14">
    <location>
        <begin position="243"/>
        <end position="266"/>
    </location>
</feature>
<keyword evidence="6" id="KW-0406">Ion transport</keyword>
<feature type="binding site" evidence="12">
    <location>
        <position position="120"/>
    </location>
    <ligand>
        <name>L-glutamate</name>
        <dbReference type="ChEBI" id="CHEBI:29985"/>
    </ligand>
</feature>
<accession>A0A6P7SIU0</accession>
<keyword evidence="2" id="KW-0813">Transport</keyword>
<name>A0A6P7SIU0_9MOLL</name>
<dbReference type="Gene3D" id="1.10.287.70">
    <property type="match status" value="1"/>
</dbReference>
<proteinExistence type="predicted"/>
<feature type="binding site" evidence="12">
    <location>
        <position position="127"/>
    </location>
    <ligand>
        <name>L-glutamate</name>
        <dbReference type="ChEBI" id="CHEBI:29985"/>
    </ligand>
</feature>
<dbReference type="FunFam" id="3.40.190.10:FF:000024">
    <property type="entry name" value="Glutamate receptor, ionotropic, delta 1"/>
    <property type="match status" value="1"/>
</dbReference>
<dbReference type="InterPro" id="IPR001508">
    <property type="entry name" value="Iono_Glu_rcpt_met"/>
</dbReference>
<evidence type="ECO:0000256" key="11">
    <source>
        <dbReference type="ARBA" id="ARBA00023303"/>
    </source>
</evidence>
<evidence type="ECO:0000256" key="6">
    <source>
        <dbReference type="ARBA" id="ARBA00023065"/>
    </source>
</evidence>
<keyword evidence="9" id="KW-0325">Glycoprotein</keyword>
<evidence type="ECO:0000256" key="10">
    <source>
        <dbReference type="ARBA" id="ARBA00023286"/>
    </source>
</evidence>
<keyword evidence="18" id="KW-1185">Reference proteome</keyword>
<keyword evidence="7 14" id="KW-0472">Membrane</keyword>
<reference evidence="19" key="1">
    <citation type="submission" date="2025-08" db="UniProtKB">
        <authorList>
            <consortium name="RefSeq"/>
        </authorList>
    </citation>
    <scope>IDENTIFICATION</scope>
</reference>
<dbReference type="RefSeq" id="XP_029637908.1">
    <property type="nucleotide sequence ID" value="XM_029782048.2"/>
</dbReference>
<dbReference type="GO" id="GO:0005886">
    <property type="term" value="C:plasma membrane"/>
    <property type="evidence" value="ECO:0007669"/>
    <property type="project" value="UniProtKB-SubCell"/>
</dbReference>
<dbReference type="InterPro" id="IPR015683">
    <property type="entry name" value="Ionotropic_Glu_rcpt"/>
</dbReference>
<feature type="domain" description="Ionotropic glutamate receptor C-terminal" evidence="16">
    <location>
        <begin position="41"/>
        <end position="410"/>
    </location>
</feature>
<evidence type="ECO:0000256" key="14">
    <source>
        <dbReference type="SAM" id="Phobius"/>
    </source>
</evidence>
<dbReference type="Gene3D" id="3.40.190.10">
    <property type="entry name" value="Periplasmic binding protein-like II"/>
    <property type="match status" value="1"/>
</dbReference>
<keyword evidence="15" id="KW-0732">Signal</keyword>
<evidence type="ECO:0000256" key="2">
    <source>
        <dbReference type="ARBA" id="ARBA00022448"/>
    </source>
</evidence>
<keyword evidence="3" id="KW-1003">Cell membrane</keyword>
<evidence type="ECO:0000256" key="13">
    <source>
        <dbReference type="PIRSR" id="PIRSR601508-2"/>
    </source>
</evidence>
<evidence type="ECO:0000256" key="8">
    <source>
        <dbReference type="ARBA" id="ARBA00023170"/>
    </source>
</evidence>
<dbReference type="FunFam" id="1.10.287.70:FF:000143">
    <property type="entry name" value="Probable glutamate receptor"/>
    <property type="match status" value="1"/>
</dbReference>
<keyword evidence="4 14" id="KW-0812">Transmembrane</keyword>
<dbReference type="SMART" id="SM00079">
    <property type="entry name" value="PBPe"/>
    <property type="match status" value="1"/>
</dbReference>
<keyword evidence="10" id="KW-1071">Ligand-gated ion channel</keyword>
<feature type="transmembrane region" description="Helical" evidence="14">
    <location>
        <begin position="447"/>
        <end position="471"/>
    </location>
</feature>
<organism evidence="18 19">
    <name type="scientific">Octopus sinensis</name>
    <name type="common">East Asian common octopus</name>
    <dbReference type="NCBI Taxonomy" id="2607531"/>
    <lineage>
        <taxon>Eukaryota</taxon>
        <taxon>Metazoa</taxon>
        <taxon>Spiralia</taxon>
        <taxon>Lophotrochozoa</taxon>
        <taxon>Mollusca</taxon>
        <taxon>Cephalopoda</taxon>
        <taxon>Coleoidea</taxon>
        <taxon>Octopodiformes</taxon>
        <taxon>Octopoda</taxon>
        <taxon>Incirrata</taxon>
        <taxon>Octopodidae</taxon>
        <taxon>Octopus</taxon>
    </lineage>
</organism>
<feature type="binding site" evidence="12">
    <location>
        <position position="122"/>
    </location>
    <ligand>
        <name>L-glutamate</name>
        <dbReference type="ChEBI" id="CHEBI:29985"/>
    </ligand>
</feature>
<evidence type="ECO:0000256" key="1">
    <source>
        <dbReference type="ARBA" id="ARBA00004651"/>
    </source>
</evidence>
<evidence type="ECO:0000259" key="16">
    <source>
        <dbReference type="SMART" id="SM00079"/>
    </source>
</evidence>
<dbReference type="Pfam" id="PF00060">
    <property type="entry name" value="Lig_chan"/>
    <property type="match status" value="1"/>
</dbReference>
<feature type="site" description="Interaction with the cone snail toxin Con-ikot-ikot" evidence="13">
    <location>
        <position position="303"/>
    </location>
</feature>
<keyword evidence="8" id="KW-0675">Receptor</keyword>
<feature type="binding site" evidence="12">
    <location>
        <position position="297"/>
    </location>
    <ligand>
        <name>L-glutamate</name>
        <dbReference type="ChEBI" id="CHEBI:29985"/>
    </ligand>
</feature>
<feature type="domain" description="Ionotropic glutamate receptor L-glutamate and glycine-binding" evidence="17">
    <location>
        <begin position="51"/>
        <end position="111"/>
    </location>
</feature>
<dbReference type="InterPro" id="IPR001320">
    <property type="entry name" value="Iontro_rcpt_C"/>
</dbReference>
<dbReference type="InterPro" id="IPR019594">
    <property type="entry name" value="Glu/Gly-bd"/>
</dbReference>
<evidence type="ECO:0000256" key="3">
    <source>
        <dbReference type="ARBA" id="ARBA00022475"/>
    </source>
</evidence>
<sequence>MSMSLKKFMFSINLASLGFFLLISFQCIVTLAEAKNPAKKVIKVSTLQIPPFYMEEKHESGREQHGYIVDMLAQMAPLMNVTFDINLVKDGRFGHIDEDGNWTGMIGEVVSGHADIAAAPLTLDSNRLRHVDMSFPFLSSGYKIVIKKPKLTQVTRGLFIILKPFTTPVWCFIILAYVLTGSFLAIIGRISPYEWTNTSDVDVDSEKRSSFNCMNSFWFTFSTFMWQGYRIAPRSYSGRTLSVFWWIFVLVTLVLYIGSMAAHLLANRPKNAFLPFTTFYEMAKQSEVRYGALKSGSTLRYFKRSSVAMERHIYENIMKDQSVLTSSTEEGLQRVRESNGMYAYIMEGDLAEFLVSQKPCDLMVVGDIGDHSYSFVTQKNSLLSNEVNHAIISLKEMDIIEQIHKKWMLGECHTTIFWEVFMDSQAYFDKITSIHDNIFSGLNITLFAGPLIILLIGMIIAGSLLVAEVFLSGGDIKRSNIGEDGHQLQESFNEQN</sequence>
<comment type="subcellular location">
    <subcellularLocation>
        <location evidence="1">Cell membrane</location>
        <topology evidence="1">Multi-pass membrane protein</topology>
    </subcellularLocation>
</comment>
<evidence type="ECO:0000256" key="5">
    <source>
        <dbReference type="ARBA" id="ARBA00022989"/>
    </source>
</evidence>
<feature type="binding site" evidence="12">
    <location>
        <position position="298"/>
    </location>
    <ligand>
        <name>L-glutamate</name>
        <dbReference type="ChEBI" id="CHEBI:29985"/>
    </ligand>
</feature>
<keyword evidence="5 14" id="KW-1133">Transmembrane helix</keyword>
<evidence type="ECO:0000256" key="12">
    <source>
        <dbReference type="PIRSR" id="PIRSR601508-1"/>
    </source>
</evidence>
<dbReference type="Proteomes" id="UP000515154">
    <property type="component" value="Linkage group LG6"/>
</dbReference>
<evidence type="ECO:0000256" key="7">
    <source>
        <dbReference type="ARBA" id="ARBA00023136"/>
    </source>
</evidence>
<evidence type="ECO:0000256" key="9">
    <source>
        <dbReference type="ARBA" id="ARBA00023180"/>
    </source>
</evidence>
<evidence type="ECO:0000313" key="18">
    <source>
        <dbReference type="Proteomes" id="UP000515154"/>
    </source>
</evidence>
<feature type="binding site" evidence="12">
    <location>
        <position position="347"/>
    </location>
    <ligand>
        <name>L-glutamate</name>
        <dbReference type="ChEBI" id="CHEBI:29985"/>
    </ligand>
</feature>
<dbReference type="GO" id="GO:0015276">
    <property type="term" value="F:ligand-gated monoatomic ion channel activity"/>
    <property type="evidence" value="ECO:0007669"/>
    <property type="project" value="InterPro"/>
</dbReference>
<feature type="signal peptide" evidence="15">
    <location>
        <begin position="1"/>
        <end position="34"/>
    </location>
</feature>
<dbReference type="SUPFAM" id="SSF53850">
    <property type="entry name" value="Periplasmic binding protein-like II"/>
    <property type="match status" value="1"/>
</dbReference>
<feature type="chain" id="PRO_5028206176" evidence="15">
    <location>
        <begin position="35"/>
        <end position="496"/>
    </location>
</feature>
<evidence type="ECO:0000313" key="19">
    <source>
        <dbReference type="RefSeq" id="XP_029637908.1"/>
    </source>
</evidence>
<gene>
    <name evidence="19" type="primary">LOC115213120</name>
</gene>
<dbReference type="Pfam" id="PF10613">
    <property type="entry name" value="Lig_chan-Glu_bd"/>
    <property type="match status" value="1"/>
</dbReference>
<feature type="transmembrane region" description="Helical" evidence="14">
    <location>
        <begin position="167"/>
        <end position="187"/>
    </location>
</feature>
<dbReference type="KEGG" id="osn:115213120"/>
<dbReference type="PANTHER" id="PTHR18966">
    <property type="entry name" value="IONOTROPIC GLUTAMATE RECEPTOR"/>
    <property type="match status" value="1"/>
</dbReference>
<dbReference type="AlphaFoldDB" id="A0A6P7SIU0"/>
<keyword evidence="11" id="KW-0407">Ion channel</keyword>